<evidence type="ECO:0000313" key="3">
    <source>
        <dbReference type="Proteomes" id="UP000070401"/>
    </source>
</evidence>
<organism evidence="2 3">
    <name type="scientific">Fusobacterium nucleatum</name>
    <dbReference type="NCBI Taxonomy" id="851"/>
    <lineage>
        <taxon>Bacteria</taxon>
        <taxon>Fusobacteriati</taxon>
        <taxon>Fusobacteriota</taxon>
        <taxon>Fusobacteriia</taxon>
        <taxon>Fusobacteriales</taxon>
        <taxon>Fusobacteriaceae</taxon>
        <taxon>Fusobacterium</taxon>
    </lineage>
</organism>
<proteinExistence type="predicted"/>
<dbReference type="PATRIC" id="fig|851.8.peg.819"/>
<evidence type="ECO:0000313" key="2">
    <source>
        <dbReference type="EMBL" id="KXA23237.1"/>
    </source>
</evidence>
<keyword evidence="1" id="KW-0175">Coiled coil</keyword>
<name>A0A133P3U9_FUSNU</name>
<gene>
    <name evidence="2" type="ORF">HMPREF3221_00814</name>
</gene>
<feature type="coiled-coil region" evidence="1">
    <location>
        <begin position="144"/>
        <end position="174"/>
    </location>
</feature>
<keyword evidence="3" id="KW-1185">Reference proteome</keyword>
<protein>
    <submittedName>
        <fullName evidence="2">Uncharacterized protein</fullName>
    </submittedName>
</protein>
<comment type="caution">
    <text evidence="2">The sequence shown here is derived from an EMBL/GenBank/DDBJ whole genome shotgun (WGS) entry which is preliminary data.</text>
</comment>
<dbReference type="AlphaFoldDB" id="A0A133P3U9"/>
<evidence type="ECO:0000256" key="1">
    <source>
        <dbReference type="SAM" id="Coils"/>
    </source>
</evidence>
<dbReference type="RefSeq" id="WP_060798234.1">
    <property type="nucleotide sequence ID" value="NZ_KQ956667.1"/>
</dbReference>
<reference evidence="3" key="1">
    <citation type="submission" date="2016-01" db="EMBL/GenBank/DDBJ databases">
        <authorList>
            <person name="Mitreva M."/>
            <person name="Pepin K.H."/>
            <person name="Mihindukulasuriya K.A."/>
            <person name="Fulton R."/>
            <person name="Fronick C."/>
            <person name="O'Laughlin M."/>
            <person name="Miner T."/>
            <person name="Herter B."/>
            <person name="Rosa B.A."/>
            <person name="Cordes M."/>
            <person name="Tomlinson C."/>
            <person name="Wollam A."/>
            <person name="Palsikar V.B."/>
            <person name="Mardis E.R."/>
            <person name="Wilson R.K."/>
        </authorList>
    </citation>
    <scope>NUCLEOTIDE SEQUENCE [LARGE SCALE GENOMIC DNA]</scope>
    <source>
        <strain evidence="3">MJR7757B</strain>
    </source>
</reference>
<dbReference type="EMBL" id="LRPY01000074">
    <property type="protein sequence ID" value="KXA23237.1"/>
    <property type="molecule type" value="Genomic_DNA"/>
</dbReference>
<dbReference type="Proteomes" id="UP000070401">
    <property type="component" value="Unassembled WGS sequence"/>
</dbReference>
<accession>A0A133P3U9</accession>
<sequence length="190" mass="23191">MSVTMRIFYRLKLKKDGKIIKNSFKNDSLFCFMTDLESNGQIEDEEKEIWFSQINGTFENRWENKDYTKYLTDYCKELNVEEIIISYCEYSVFTSYLLFSKAKFTIEENDGRYIVDETKELDCKEYFKKNFPELSSKYERYFEIEEILCDIDDEEKEEELLEEQEEIIEEVEEKAYKVFCEEFKSYILIR</sequence>